<dbReference type="RefSeq" id="WP_009250537.1">
    <property type="nucleotide sequence ID" value="NZ_CABMHK010000138.1"/>
</dbReference>
<dbReference type="InterPro" id="IPR039564">
    <property type="entry name" value="Peptidase_C39-like"/>
</dbReference>
<accession>A0A1E3AI45</accession>
<dbReference type="AlphaFoldDB" id="A0A1E3AI45"/>
<dbReference type="EMBL" id="MCGI01000006">
    <property type="protein sequence ID" value="ODM08322.1"/>
    <property type="molecule type" value="Genomic_DNA"/>
</dbReference>
<dbReference type="PROSITE" id="PS51257">
    <property type="entry name" value="PROKAR_LIPOPROTEIN"/>
    <property type="match status" value="1"/>
</dbReference>
<evidence type="ECO:0000259" key="2">
    <source>
        <dbReference type="Pfam" id="PF13529"/>
    </source>
</evidence>
<feature type="domain" description="Peptidase C39-like" evidence="2">
    <location>
        <begin position="61"/>
        <end position="194"/>
    </location>
</feature>
<dbReference type="Proteomes" id="UP000095003">
    <property type="component" value="Unassembled WGS sequence"/>
</dbReference>
<evidence type="ECO:0000313" key="3">
    <source>
        <dbReference type="EMBL" id="ODM08322.1"/>
    </source>
</evidence>
<dbReference type="Pfam" id="PF13529">
    <property type="entry name" value="Peptidase_C39_2"/>
    <property type="match status" value="1"/>
</dbReference>
<sequence length="236" mass="25693">MRKKILLFLFIIAACFLFAAIKVNAFPIFSSNAESCFKPEKNSTKSSGILSSLYLSPQSSFIYYSQTDPEWEDYLYGGRDPLSKYGCGPTVLAMLVSNLTSQTVTPVDMADWAAEHGYWSAGGGSRHNLIPEGAIAFGLKAESLSIRSPEALQLPLYYNKLIVLLMGPGHFTQRGHFIILTGVTDNGNITVADPFNPSNNAVSWPPELLLDELSSRSTAGGPVWVISASAKMEQES</sequence>
<evidence type="ECO:0000313" key="4">
    <source>
        <dbReference type="Proteomes" id="UP000095003"/>
    </source>
</evidence>
<feature type="signal peptide" evidence="1">
    <location>
        <begin position="1"/>
        <end position="19"/>
    </location>
</feature>
<organism evidence="3 4">
    <name type="scientific">Eisenbergiella tayi</name>
    <dbReference type="NCBI Taxonomy" id="1432052"/>
    <lineage>
        <taxon>Bacteria</taxon>
        <taxon>Bacillati</taxon>
        <taxon>Bacillota</taxon>
        <taxon>Clostridia</taxon>
        <taxon>Lachnospirales</taxon>
        <taxon>Lachnospiraceae</taxon>
        <taxon>Eisenbergiella</taxon>
    </lineage>
</organism>
<feature type="chain" id="PRO_5039308475" description="Peptidase C39-like domain-containing protein" evidence="1">
    <location>
        <begin position="20"/>
        <end position="236"/>
    </location>
</feature>
<dbReference type="GeneID" id="29723690"/>
<proteinExistence type="predicted"/>
<gene>
    <name evidence="3" type="ORF">BEH84_05647</name>
</gene>
<dbReference type="Gene3D" id="3.90.70.10">
    <property type="entry name" value="Cysteine proteinases"/>
    <property type="match status" value="1"/>
</dbReference>
<evidence type="ECO:0000256" key="1">
    <source>
        <dbReference type="SAM" id="SignalP"/>
    </source>
</evidence>
<name>A0A1E3AI45_9FIRM</name>
<comment type="caution">
    <text evidence="3">The sequence shown here is derived from an EMBL/GenBank/DDBJ whole genome shotgun (WGS) entry which is preliminary data.</text>
</comment>
<reference evidence="3 4" key="1">
    <citation type="submission" date="2016-07" db="EMBL/GenBank/DDBJ databases">
        <title>Characterization of isolates of Eisenbergiella tayi derived from blood cultures, using whole genome sequencing.</title>
        <authorList>
            <person name="Burdz T."/>
            <person name="Wiebe D."/>
            <person name="Huynh C."/>
            <person name="Bernard K."/>
        </authorList>
    </citation>
    <scope>NUCLEOTIDE SEQUENCE [LARGE SCALE GENOMIC DNA]</scope>
    <source>
        <strain evidence="3 4">NML 120489</strain>
    </source>
</reference>
<protein>
    <recommendedName>
        <fullName evidence="2">Peptidase C39-like domain-containing protein</fullName>
    </recommendedName>
</protein>
<keyword evidence="1" id="KW-0732">Signal</keyword>